<proteinExistence type="predicted"/>
<keyword evidence="1" id="KW-0175">Coiled coil</keyword>
<accession>A0A180GFY7</accession>
<keyword evidence="5" id="KW-1185">Reference proteome</keyword>
<dbReference type="Proteomes" id="UP000005240">
    <property type="component" value="Unassembled WGS sequence"/>
</dbReference>
<evidence type="ECO:0000256" key="1">
    <source>
        <dbReference type="SAM" id="Coils"/>
    </source>
</evidence>
<dbReference type="AlphaFoldDB" id="A0A180GFY7"/>
<evidence type="ECO:0000313" key="4">
    <source>
        <dbReference type="EnsemblFungi" id="PTTG_05696-t43_1-p1"/>
    </source>
</evidence>
<reference evidence="4 5" key="3">
    <citation type="journal article" date="2017" name="G3 (Bethesda)">
        <title>Comparative analysis highlights variable genome content of wheat rusts and divergence of the mating loci.</title>
        <authorList>
            <person name="Cuomo C.A."/>
            <person name="Bakkeren G."/>
            <person name="Khalil H.B."/>
            <person name="Panwar V."/>
            <person name="Joly D."/>
            <person name="Linning R."/>
            <person name="Sakthikumar S."/>
            <person name="Song X."/>
            <person name="Adiconis X."/>
            <person name="Fan L."/>
            <person name="Goldberg J.M."/>
            <person name="Levin J.Z."/>
            <person name="Young S."/>
            <person name="Zeng Q."/>
            <person name="Anikster Y."/>
            <person name="Bruce M."/>
            <person name="Wang M."/>
            <person name="Yin C."/>
            <person name="McCallum B."/>
            <person name="Szabo L.J."/>
            <person name="Hulbert S."/>
            <person name="Chen X."/>
            <person name="Fellers J.P."/>
        </authorList>
    </citation>
    <scope>NUCLEOTIDE SEQUENCE</scope>
    <source>
        <strain evidence="4">isolate 1-1 / race 1 (BBBD)</strain>
        <strain evidence="5">Isolate 1-1 / race 1 (BBBD)</strain>
    </source>
</reference>
<feature type="compositionally biased region" description="Polar residues" evidence="2">
    <location>
        <begin position="234"/>
        <end position="249"/>
    </location>
</feature>
<evidence type="ECO:0000313" key="5">
    <source>
        <dbReference type="Proteomes" id="UP000005240"/>
    </source>
</evidence>
<organism evidence="3">
    <name type="scientific">Puccinia triticina (isolate 1-1 / race 1 (BBBD))</name>
    <name type="common">Brown leaf rust fungus</name>
    <dbReference type="NCBI Taxonomy" id="630390"/>
    <lineage>
        <taxon>Eukaryota</taxon>
        <taxon>Fungi</taxon>
        <taxon>Dikarya</taxon>
        <taxon>Basidiomycota</taxon>
        <taxon>Pucciniomycotina</taxon>
        <taxon>Pucciniomycetes</taxon>
        <taxon>Pucciniales</taxon>
        <taxon>Pucciniaceae</taxon>
        <taxon>Puccinia</taxon>
    </lineage>
</organism>
<feature type="region of interest" description="Disordered" evidence="2">
    <location>
        <begin position="1"/>
        <end position="26"/>
    </location>
</feature>
<dbReference type="OrthoDB" id="2501438at2759"/>
<evidence type="ECO:0000313" key="3">
    <source>
        <dbReference type="EMBL" id="OAV91389.1"/>
    </source>
</evidence>
<reference evidence="3" key="2">
    <citation type="submission" date="2016-05" db="EMBL/GenBank/DDBJ databases">
        <title>Comparative analysis highlights variable genome content of wheat rusts and divergence of the mating loci.</title>
        <authorList>
            <person name="Cuomo C.A."/>
            <person name="Bakkeren G."/>
            <person name="Szabo L."/>
            <person name="Khalil H."/>
            <person name="Joly D."/>
            <person name="Goldberg J."/>
            <person name="Young S."/>
            <person name="Zeng Q."/>
            <person name="Fellers J."/>
        </authorList>
    </citation>
    <scope>NUCLEOTIDE SEQUENCE [LARGE SCALE GENOMIC DNA]</scope>
    <source>
        <strain evidence="3">1-1 BBBD Race 1</strain>
    </source>
</reference>
<feature type="region of interest" description="Disordered" evidence="2">
    <location>
        <begin position="232"/>
        <end position="258"/>
    </location>
</feature>
<gene>
    <name evidence="3" type="ORF">PTTG_05696</name>
</gene>
<feature type="coiled-coil region" evidence="1">
    <location>
        <begin position="281"/>
        <end position="308"/>
    </location>
</feature>
<dbReference type="PANTHER" id="PTHR38120">
    <property type="entry name" value="EXPRESSED PROTEIN"/>
    <property type="match status" value="1"/>
</dbReference>
<dbReference type="PANTHER" id="PTHR38120:SF1">
    <property type="entry name" value="M PROTEIN, SEROTYPE 2.1"/>
    <property type="match status" value="1"/>
</dbReference>
<name>A0A180GFY7_PUCT1</name>
<protein>
    <submittedName>
        <fullName evidence="3 4">Uncharacterized protein</fullName>
    </submittedName>
</protein>
<reference evidence="3" key="1">
    <citation type="submission" date="2009-11" db="EMBL/GenBank/DDBJ databases">
        <authorList>
            <consortium name="The Broad Institute Genome Sequencing Platform"/>
            <person name="Ward D."/>
            <person name="Feldgarden M."/>
            <person name="Earl A."/>
            <person name="Young S.K."/>
            <person name="Zeng Q."/>
            <person name="Koehrsen M."/>
            <person name="Alvarado L."/>
            <person name="Berlin A."/>
            <person name="Bochicchio J."/>
            <person name="Borenstein D."/>
            <person name="Chapman S.B."/>
            <person name="Chen Z."/>
            <person name="Engels R."/>
            <person name="Freedman E."/>
            <person name="Gellesch M."/>
            <person name="Goldberg J."/>
            <person name="Griggs A."/>
            <person name="Gujja S."/>
            <person name="Heilman E."/>
            <person name="Heiman D."/>
            <person name="Hepburn T."/>
            <person name="Howarth C."/>
            <person name="Jen D."/>
            <person name="Larson L."/>
            <person name="Lewis B."/>
            <person name="Mehta T."/>
            <person name="Park D."/>
            <person name="Pearson M."/>
            <person name="Roberts A."/>
            <person name="Saif S."/>
            <person name="Shea T."/>
            <person name="Shenoy N."/>
            <person name="Sisk P."/>
            <person name="Stolte C."/>
            <person name="Sykes S."/>
            <person name="Thomson T."/>
            <person name="Walk T."/>
            <person name="White J."/>
            <person name="Yandava C."/>
            <person name="Izard J."/>
            <person name="Baranova O.V."/>
            <person name="Blanton J.M."/>
            <person name="Tanner A.C."/>
            <person name="Dewhirst F.E."/>
            <person name="Haas B."/>
            <person name="Nusbaum C."/>
            <person name="Birren B."/>
        </authorList>
    </citation>
    <scope>NUCLEOTIDE SEQUENCE [LARGE SCALE GENOMIC DNA]</scope>
    <source>
        <strain evidence="3">1-1 BBBD Race 1</strain>
    </source>
</reference>
<dbReference type="EMBL" id="ADAS02000081">
    <property type="protein sequence ID" value="OAV91389.1"/>
    <property type="molecule type" value="Genomic_DNA"/>
</dbReference>
<dbReference type="EnsemblFungi" id="PTTG_05696-t43_1">
    <property type="protein sequence ID" value="PTTG_05696-t43_1-p1"/>
    <property type="gene ID" value="PTTG_05696"/>
</dbReference>
<dbReference type="VEuPathDB" id="FungiDB:PTTG_05696"/>
<sequence length="510" mass="57115">MDDLNASFNRRKLSTTKENKSISSSTLLETPMLSNSSSRMDALVLKYTPSGRLTLPDSAVSFIIPLDLQLQAISALFGFQNKIALAPRPPSIPPPISMGPDNTSDMTTADDPEDFEGRANPHVLKLLKTKREECEELKAAAKEDKLIRWSLEKQLDQKAHDLALALQTSESRYADCMPQSEINSLKRSVAESEREAQFREEAFEAEKLSWSVERERLQTRISTLADSLKHARRSTLTESIPTRSPSPRTEITFPSPPQIPPEIKKELSELRELVPAYVETLDMMEFTIENLNVELEDLHQAYSDVVDKSYAQQELIEQLNQQALETEHAEPHGNLAAEISHVSPKRPSTSSAEGQTKLLKLRRLNDTTKSGEVDDLRQTNQKLNDYLERLLNRIIGLEAFEHVLNVDFEAIRNGHSRQPVVIQAPSKRARRTVSSSLAARALGQLKSAKSKFLDKLNNSASAGVQVLAKPFANKKDDHFTNFTMLLPRTRSQLGSVEYPPTSGGKINRAK</sequence>
<evidence type="ECO:0000256" key="2">
    <source>
        <dbReference type="SAM" id="MobiDB-lite"/>
    </source>
</evidence>
<reference evidence="4" key="4">
    <citation type="submission" date="2025-05" db="UniProtKB">
        <authorList>
            <consortium name="EnsemblFungi"/>
        </authorList>
    </citation>
    <scope>IDENTIFICATION</scope>
    <source>
        <strain evidence="4">isolate 1-1 / race 1 (BBBD)</strain>
    </source>
</reference>